<accession>A0ABX8Z443</accession>
<evidence type="ECO:0000313" key="6">
    <source>
        <dbReference type="Proteomes" id="UP000825679"/>
    </source>
</evidence>
<proteinExistence type="predicted"/>
<keyword evidence="2" id="KW-0106">Calcium</keyword>
<feature type="region of interest" description="Disordered" evidence="3">
    <location>
        <begin position="283"/>
        <end position="307"/>
    </location>
</feature>
<sequence>MGRLFVLNAATGEKIREISTGVGNVGTPSGLARVNIWVDSEGDNTADRAYAGDQLGNVWRFDINNDIGASGYDAQRLATLTVGNTPQPITIKPEVAVVKQNGINYKVVQIGTGRLLGNSDLGSTGVQSVYAIKDLSTDTGWGDFRVSPNSVKQTLTDGEINGKKVRTASKNSMDWSLKNGWYVDLPTAGERVNIDMQLQLNILAVAGNVPSNNASNPCSAGGGYAWMYYFDLETGSFVPSVSNDKVGELIPGNKLAAGLKQVRLPNGRVVSIVNGTDGSLTPVDTPAGASGVIGPAKRTSWRELNHD</sequence>
<evidence type="ECO:0000256" key="2">
    <source>
        <dbReference type="ARBA" id="ARBA00022837"/>
    </source>
</evidence>
<gene>
    <name evidence="5" type="ORF">K4H28_13840</name>
</gene>
<protein>
    <recommendedName>
        <fullName evidence="4">PilY1 beta-propeller domain-containing protein</fullName>
    </recommendedName>
</protein>
<dbReference type="Pfam" id="PF05567">
    <property type="entry name" value="T4P_PilY1"/>
    <property type="match status" value="1"/>
</dbReference>
<dbReference type="EMBL" id="CP081150">
    <property type="protein sequence ID" value="QZA77352.1"/>
    <property type="molecule type" value="Genomic_DNA"/>
</dbReference>
<feature type="domain" description="PilY1 beta-propeller" evidence="4">
    <location>
        <begin position="7"/>
        <end position="138"/>
    </location>
</feature>
<evidence type="ECO:0000313" key="5">
    <source>
        <dbReference type="EMBL" id="QZA77352.1"/>
    </source>
</evidence>
<keyword evidence="1" id="KW-0479">Metal-binding</keyword>
<dbReference type="InterPro" id="IPR008707">
    <property type="entry name" value="B-propeller_PilY1"/>
</dbReference>
<evidence type="ECO:0000259" key="4">
    <source>
        <dbReference type="Pfam" id="PF05567"/>
    </source>
</evidence>
<evidence type="ECO:0000256" key="1">
    <source>
        <dbReference type="ARBA" id="ARBA00022723"/>
    </source>
</evidence>
<reference evidence="5 6" key="1">
    <citation type="submission" date="2021-08" db="EMBL/GenBank/DDBJ databases">
        <title>complete genome sequencing of Deefgea sp. D25.</title>
        <authorList>
            <person name="Bae J.-W."/>
            <person name="Gim D.-H."/>
        </authorList>
    </citation>
    <scope>NUCLEOTIDE SEQUENCE [LARGE SCALE GENOMIC DNA]</scope>
    <source>
        <strain evidence="5 6">D25</strain>
    </source>
</reference>
<dbReference type="Proteomes" id="UP000825679">
    <property type="component" value="Chromosome"/>
</dbReference>
<keyword evidence="6" id="KW-1185">Reference proteome</keyword>
<organism evidence="5 6">
    <name type="scientific">Deefgea tanakiae</name>
    <dbReference type="NCBI Taxonomy" id="2865840"/>
    <lineage>
        <taxon>Bacteria</taxon>
        <taxon>Pseudomonadati</taxon>
        <taxon>Pseudomonadota</taxon>
        <taxon>Betaproteobacteria</taxon>
        <taxon>Neisseriales</taxon>
        <taxon>Chitinibacteraceae</taxon>
        <taxon>Deefgea</taxon>
    </lineage>
</organism>
<name>A0ABX8Z443_9NEIS</name>
<evidence type="ECO:0000256" key="3">
    <source>
        <dbReference type="SAM" id="MobiDB-lite"/>
    </source>
</evidence>